<feature type="compositionally biased region" description="Basic residues" evidence="1">
    <location>
        <begin position="106"/>
        <end position="119"/>
    </location>
</feature>
<comment type="caution">
    <text evidence="2">The sequence shown here is derived from an EMBL/GenBank/DDBJ whole genome shotgun (WGS) entry which is preliminary data.</text>
</comment>
<reference evidence="2 3" key="1">
    <citation type="journal article" date="2022" name="bioRxiv">
        <title>Genomics of Preaxostyla Flagellates Illuminates Evolutionary Transitions and the Path Towards Mitochondrial Loss.</title>
        <authorList>
            <person name="Novak L.V.F."/>
            <person name="Treitli S.C."/>
            <person name="Pyrih J."/>
            <person name="Halakuc P."/>
            <person name="Pipaliya S.V."/>
            <person name="Vacek V."/>
            <person name="Brzon O."/>
            <person name="Soukal P."/>
            <person name="Eme L."/>
            <person name="Dacks J.B."/>
            <person name="Karnkowska A."/>
            <person name="Elias M."/>
            <person name="Hampl V."/>
        </authorList>
    </citation>
    <scope>NUCLEOTIDE SEQUENCE [LARGE SCALE GENOMIC DNA]</scope>
    <source>
        <strain evidence="2">NAU3</strain>
        <tissue evidence="2">Gut</tissue>
    </source>
</reference>
<dbReference type="EMBL" id="JARBJD010000019">
    <property type="protein sequence ID" value="KAK2960960.1"/>
    <property type="molecule type" value="Genomic_DNA"/>
</dbReference>
<evidence type="ECO:0000313" key="3">
    <source>
        <dbReference type="Proteomes" id="UP001281761"/>
    </source>
</evidence>
<accession>A0ABQ9YB59</accession>
<evidence type="ECO:0000256" key="1">
    <source>
        <dbReference type="SAM" id="MobiDB-lite"/>
    </source>
</evidence>
<feature type="region of interest" description="Disordered" evidence="1">
    <location>
        <begin position="106"/>
        <end position="133"/>
    </location>
</feature>
<organism evidence="2 3">
    <name type="scientific">Blattamonas nauphoetae</name>
    <dbReference type="NCBI Taxonomy" id="2049346"/>
    <lineage>
        <taxon>Eukaryota</taxon>
        <taxon>Metamonada</taxon>
        <taxon>Preaxostyla</taxon>
        <taxon>Oxymonadida</taxon>
        <taxon>Blattamonas</taxon>
    </lineage>
</organism>
<evidence type="ECO:0000313" key="2">
    <source>
        <dbReference type="EMBL" id="KAK2960960.1"/>
    </source>
</evidence>
<keyword evidence="3" id="KW-1185">Reference proteome</keyword>
<name>A0ABQ9YB59_9EUKA</name>
<protein>
    <submittedName>
        <fullName evidence="2">Uncharacterized protein</fullName>
    </submittedName>
</protein>
<proteinExistence type="predicted"/>
<dbReference type="Proteomes" id="UP001281761">
    <property type="component" value="Unassembled WGS sequence"/>
</dbReference>
<sequence>MDRGERESDTLIVSDHVGPLSRIASSPLHNTRIQHFPIPPNQSLGCRRKEITSIESDQPCCSDCVFCHRLVHSANHSRRADPTTKEQTELEVKRCERGTEFGYQRRRWTVRQHHNVRSHTRTDPRRRQPGSSR</sequence>
<gene>
    <name evidence="2" type="ORF">BLNAU_4047</name>
</gene>